<evidence type="ECO:0000313" key="2">
    <source>
        <dbReference type="Proteomes" id="UP000689195"/>
    </source>
</evidence>
<name>A0A8S1X7A5_9CILI</name>
<comment type="caution">
    <text evidence="1">The sequence shown here is derived from an EMBL/GenBank/DDBJ whole genome shotgun (WGS) entry which is preliminary data.</text>
</comment>
<dbReference type="AlphaFoldDB" id="A0A8S1X7A5"/>
<dbReference type="Proteomes" id="UP000689195">
    <property type="component" value="Unassembled WGS sequence"/>
</dbReference>
<organism evidence="1 2">
    <name type="scientific">Paramecium pentaurelia</name>
    <dbReference type="NCBI Taxonomy" id="43138"/>
    <lineage>
        <taxon>Eukaryota</taxon>
        <taxon>Sar</taxon>
        <taxon>Alveolata</taxon>
        <taxon>Ciliophora</taxon>
        <taxon>Intramacronucleata</taxon>
        <taxon>Oligohymenophorea</taxon>
        <taxon>Peniculida</taxon>
        <taxon>Parameciidae</taxon>
        <taxon>Paramecium</taxon>
    </lineage>
</organism>
<accession>A0A8S1X7A5</accession>
<proteinExistence type="predicted"/>
<dbReference type="EMBL" id="CAJJDO010000114">
    <property type="protein sequence ID" value="CAD8197181.1"/>
    <property type="molecule type" value="Genomic_DNA"/>
</dbReference>
<gene>
    <name evidence="1" type="ORF">PPENT_87.1.T1140156</name>
</gene>
<keyword evidence="2" id="KW-1185">Reference proteome</keyword>
<evidence type="ECO:0000313" key="1">
    <source>
        <dbReference type="EMBL" id="CAD8197181.1"/>
    </source>
</evidence>
<sequence>MVEDLKKNKKSQMNIYENYQLKLNQGKNKKTKNFINQSIGKDRKEIEIIRREFN</sequence>
<reference evidence="1" key="1">
    <citation type="submission" date="2021-01" db="EMBL/GenBank/DDBJ databases">
        <authorList>
            <consortium name="Genoscope - CEA"/>
            <person name="William W."/>
        </authorList>
    </citation>
    <scope>NUCLEOTIDE SEQUENCE</scope>
</reference>
<protein>
    <submittedName>
        <fullName evidence="1">Uncharacterized protein</fullName>
    </submittedName>
</protein>